<gene>
    <name evidence="1" type="ORF">ONB1V03_LOCUS3524</name>
</gene>
<name>A0A7R9LIU3_9ACAR</name>
<evidence type="ECO:0000313" key="1">
    <source>
        <dbReference type="EMBL" id="CAD7642299.1"/>
    </source>
</evidence>
<reference evidence="1" key="1">
    <citation type="submission" date="2020-11" db="EMBL/GenBank/DDBJ databases">
        <authorList>
            <person name="Tran Van P."/>
        </authorList>
    </citation>
    <scope>NUCLEOTIDE SEQUENCE</scope>
</reference>
<keyword evidence="2" id="KW-1185">Reference proteome</keyword>
<dbReference type="AlphaFoldDB" id="A0A7R9LIU3"/>
<organism evidence="1">
    <name type="scientific">Oppiella nova</name>
    <dbReference type="NCBI Taxonomy" id="334625"/>
    <lineage>
        <taxon>Eukaryota</taxon>
        <taxon>Metazoa</taxon>
        <taxon>Ecdysozoa</taxon>
        <taxon>Arthropoda</taxon>
        <taxon>Chelicerata</taxon>
        <taxon>Arachnida</taxon>
        <taxon>Acari</taxon>
        <taxon>Acariformes</taxon>
        <taxon>Sarcoptiformes</taxon>
        <taxon>Oribatida</taxon>
        <taxon>Brachypylina</taxon>
        <taxon>Oppioidea</taxon>
        <taxon>Oppiidae</taxon>
        <taxon>Oppiella</taxon>
    </lineage>
</organism>
<accession>A0A7R9LIU3</accession>
<proteinExistence type="predicted"/>
<dbReference type="EMBL" id="OC915876">
    <property type="protein sequence ID" value="CAD7642299.1"/>
    <property type="molecule type" value="Genomic_DNA"/>
</dbReference>
<dbReference type="EMBL" id="CAJPVJ010001051">
    <property type="protein sequence ID" value="CAG2163963.1"/>
    <property type="molecule type" value="Genomic_DNA"/>
</dbReference>
<evidence type="ECO:0000313" key="2">
    <source>
        <dbReference type="Proteomes" id="UP000728032"/>
    </source>
</evidence>
<sequence>MSVKPMVKPIDWQQYNRDKSLKKISPYLKAKPKKWLAFCQMRYECFLVVCMCVVTVTASESESDYNMITKNMVMIAIEFSAHKRSIDDIRGKGRSESSSRRRVVCVEYLGLTPIMFPNMSGNRKQKVVNALVGTRQAARTLVRNPPPPLSWLSSLRAVWTLAKILI</sequence>
<protein>
    <submittedName>
        <fullName evidence="1">Uncharacterized protein</fullName>
    </submittedName>
</protein>
<dbReference type="Proteomes" id="UP000728032">
    <property type="component" value="Unassembled WGS sequence"/>
</dbReference>